<protein>
    <submittedName>
        <fullName evidence="2">Zinc finger, CCHC-type</fullName>
    </submittedName>
</protein>
<dbReference type="SUPFAM" id="SSF57756">
    <property type="entry name" value="Retrovirus zinc finger-like domains"/>
    <property type="match status" value="1"/>
</dbReference>
<name>A0A2P5EEB8_TREOI</name>
<dbReference type="InParanoid" id="A0A2P5EEB8"/>
<feature type="region of interest" description="Disordered" evidence="1">
    <location>
        <begin position="13"/>
        <end position="57"/>
    </location>
</feature>
<feature type="compositionally biased region" description="Basic residues" evidence="1">
    <location>
        <begin position="27"/>
        <end position="57"/>
    </location>
</feature>
<dbReference type="GO" id="GO:0008270">
    <property type="term" value="F:zinc ion binding"/>
    <property type="evidence" value="ECO:0007669"/>
    <property type="project" value="InterPro"/>
</dbReference>
<organism evidence="2 3">
    <name type="scientific">Trema orientale</name>
    <name type="common">Charcoal tree</name>
    <name type="synonym">Celtis orientalis</name>
    <dbReference type="NCBI Taxonomy" id="63057"/>
    <lineage>
        <taxon>Eukaryota</taxon>
        <taxon>Viridiplantae</taxon>
        <taxon>Streptophyta</taxon>
        <taxon>Embryophyta</taxon>
        <taxon>Tracheophyta</taxon>
        <taxon>Spermatophyta</taxon>
        <taxon>Magnoliopsida</taxon>
        <taxon>eudicotyledons</taxon>
        <taxon>Gunneridae</taxon>
        <taxon>Pentapetalae</taxon>
        <taxon>rosids</taxon>
        <taxon>fabids</taxon>
        <taxon>Rosales</taxon>
        <taxon>Cannabaceae</taxon>
        <taxon>Trema</taxon>
    </lineage>
</organism>
<dbReference type="EMBL" id="JXTC01000171">
    <property type="protein sequence ID" value="PON83885.1"/>
    <property type="molecule type" value="Genomic_DNA"/>
</dbReference>
<dbReference type="Proteomes" id="UP000237000">
    <property type="component" value="Unassembled WGS sequence"/>
</dbReference>
<accession>A0A2P5EEB8</accession>
<evidence type="ECO:0000256" key="1">
    <source>
        <dbReference type="SAM" id="MobiDB-lite"/>
    </source>
</evidence>
<dbReference type="AlphaFoldDB" id="A0A2P5EEB8"/>
<feature type="non-terminal residue" evidence="2">
    <location>
        <position position="82"/>
    </location>
</feature>
<keyword evidence="3" id="KW-1185">Reference proteome</keyword>
<dbReference type="Gene3D" id="4.10.60.10">
    <property type="entry name" value="Zinc finger, CCHC-type"/>
    <property type="match status" value="1"/>
</dbReference>
<comment type="caution">
    <text evidence="2">The sequence shown here is derived from an EMBL/GenBank/DDBJ whole genome shotgun (WGS) entry which is preliminary data.</text>
</comment>
<dbReference type="InterPro" id="IPR036875">
    <property type="entry name" value="Znf_CCHC_sf"/>
</dbReference>
<reference evidence="3" key="1">
    <citation type="submission" date="2016-06" db="EMBL/GenBank/DDBJ databases">
        <title>Parallel loss of symbiosis genes in relatives of nitrogen-fixing non-legume Parasponia.</title>
        <authorList>
            <person name="Van Velzen R."/>
            <person name="Holmer R."/>
            <person name="Bu F."/>
            <person name="Rutten L."/>
            <person name="Van Zeijl A."/>
            <person name="Liu W."/>
            <person name="Santuari L."/>
            <person name="Cao Q."/>
            <person name="Sharma T."/>
            <person name="Shen D."/>
            <person name="Roswanjaya Y."/>
            <person name="Wardhani T."/>
            <person name="Kalhor M.S."/>
            <person name="Jansen J."/>
            <person name="Van den Hoogen J."/>
            <person name="Gungor B."/>
            <person name="Hartog M."/>
            <person name="Hontelez J."/>
            <person name="Verver J."/>
            <person name="Yang W.-C."/>
            <person name="Schijlen E."/>
            <person name="Repin R."/>
            <person name="Schilthuizen M."/>
            <person name="Schranz E."/>
            <person name="Heidstra R."/>
            <person name="Miyata K."/>
            <person name="Fedorova E."/>
            <person name="Kohlen W."/>
            <person name="Bisseling T."/>
            <person name="Smit S."/>
            <person name="Geurts R."/>
        </authorList>
    </citation>
    <scope>NUCLEOTIDE SEQUENCE [LARGE SCALE GENOMIC DNA]</scope>
    <source>
        <strain evidence="3">cv. RG33-2</strain>
    </source>
</reference>
<dbReference type="GO" id="GO:0003676">
    <property type="term" value="F:nucleic acid binding"/>
    <property type="evidence" value="ECO:0007669"/>
    <property type="project" value="InterPro"/>
</dbReference>
<evidence type="ECO:0000313" key="2">
    <source>
        <dbReference type="EMBL" id="PON83885.1"/>
    </source>
</evidence>
<gene>
    <name evidence="2" type="ORF">TorRG33x02_203250</name>
</gene>
<proteinExistence type="predicted"/>
<dbReference type="OrthoDB" id="1932206at2759"/>
<sequence>MAEKILLKKKAEANIVDVDTSKEKTKPNTKRQYKKSKTAPKKISPNKKRNTKNAKGKCFHCGVKGHWKRNYPDYLAQKKEKK</sequence>
<evidence type="ECO:0000313" key="3">
    <source>
        <dbReference type="Proteomes" id="UP000237000"/>
    </source>
</evidence>